<sequence>MAGGFQYYQKYGVPELTACDGTINFNIYTNNLFDALNRRFSAQGLKPGCDDLVIIQNAIVWLDD</sequence>
<dbReference type="EnsemblMetazoa" id="ISCW007120-RA">
    <property type="protein sequence ID" value="ISCW007120-PA"/>
    <property type="gene ID" value="ISCW007120"/>
</dbReference>
<reference evidence="1 3" key="1">
    <citation type="submission" date="2008-03" db="EMBL/GenBank/DDBJ databases">
        <title>Annotation of Ixodes scapularis.</title>
        <authorList>
            <consortium name="Ixodes scapularis Genome Project Consortium"/>
            <person name="Caler E."/>
            <person name="Hannick L.I."/>
            <person name="Bidwell S."/>
            <person name="Joardar V."/>
            <person name="Thiagarajan M."/>
            <person name="Amedeo P."/>
            <person name="Galinsky K.J."/>
            <person name="Schobel S."/>
            <person name="Inman J."/>
            <person name="Hostetler J."/>
            <person name="Miller J."/>
            <person name="Hammond M."/>
            <person name="Megy K."/>
            <person name="Lawson D."/>
            <person name="Kodira C."/>
            <person name="Sutton G."/>
            <person name="Meyer J."/>
            <person name="Hill C.A."/>
            <person name="Birren B."/>
            <person name="Nene V."/>
            <person name="Collins F."/>
            <person name="Alarcon-Chaidez F."/>
            <person name="Wikel S."/>
            <person name="Strausberg R."/>
        </authorList>
    </citation>
    <scope>NUCLEOTIDE SEQUENCE [LARGE SCALE GENOMIC DNA]</scope>
    <source>
        <strain evidence="3">Wikel</strain>
        <strain evidence="1">Wikel colony</strain>
    </source>
</reference>
<organism>
    <name type="scientific">Ixodes scapularis</name>
    <name type="common">Black-legged tick</name>
    <name type="synonym">Deer tick</name>
    <dbReference type="NCBI Taxonomy" id="6945"/>
    <lineage>
        <taxon>Eukaryota</taxon>
        <taxon>Metazoa</taxon>
        <taxon>Ecdysozoa</taxon>
        <taxon>Arthropoda</taxon>
        <taxon>Chelicerata</taxon>
        <taxon>Arachnida</taxon>
        <taxon>Acari</taxon>
        <taxon>Parasitiformes</taxon>
        <taxon>Ixodida</taxon>
        <taxon>Ixodoidea</taxon>
        <taxon>Ixodidae</taxon>
        <taxon>Ixodinae</taxon>
        <taxon>Ixodes</taxon>
    </lineage>
</organism>
<accession>B7PVU1</accession>
<gene>
    <name evidence="1" type="ORF">IscW_ISCW007120</name>
</gene>
<keyword evidence="3" id="KW-1185">Reference proteome</keyword>
<proteinExistence type="predicted"/>
<dbReference type="AlphaFoldDB" id="B7PVU1"/>
<reference evidence="2" key="2">
    <citation type="submission" date="2020-05" db="UniProtKB">
        <authorList>
            <consortium name="EnsemblMetazoa"/>
        </authorList>
    </citation>
    <scope>IDENTIFICATION</scope>
    <source>
        <strain evidence="2">wikel</strain>
    </source>
</reference>
<dbReference type="InParanoid" id="B7PVU1"/>
<dbReference type="Proteomes" id="UP000001555">
    <property type="component" value="Unassembled WGS sequence"/>
</dbReference>
<evidence type="ECO:0000313" key="3">
    <source>
        <dbReference type="Proteomes" id="UP000001555"/>
    </source>
</evidence>
<evidence type="ECO:0000313" key="1">
    <source>
        <dbReference type="EMBL" id="EEC10713.1"/>
    </source>
</evidence>
<evidence type="ECO:0000313" key="2">
    <source>
        <dbReference type="EnsemblMetazoa" id="ISCW007120-PA"/>
    </source>
</evidence>
<protein>
    <submittedName>
        <fullName evidence="1 2">Uncharacterized protein</fullName>
    </submittedName>
</protein>
<dbReference type="EMBL" id="ABJB010026110">
    <property type="status" value="NOT_ANNOTATED_CDS"/>
    <property type="molecule type" value="Genomic_DNA"/>
</dbReference>
<dbReference type="HOGENOM" id="CLU_2870093_0_0_1"/>
<dbReference type="PaxDb" id="6945-B7PVU1"/>
<dbReference type="EMBL" id="DS802404">
    <property type="protein sequence ID" value="EEC10713.1"/>
    <property type="molecule type" value="Genomic_DNA"/>
</dbReference>
<dbReference type="VEuPathDB" id="VectorBase:ISCI007120"/>
<name>B7PVU1_IXOSC</name>
<dbReference type="VEuPathDB" id="VectorBase:ISCW007120"/>